<dbReference type="Pfam" id="PF14111">
    <property type="entry name" value="DUF4283"/>
    <property type="match status" value="1"/>
</dbReference>
<dbReference type="AlphaFoldDB" id="A0A392NZN8"/>
<evidence type="ECO:0000259" key="1">
    <source>
        <dbReference type="Pfam" id="PF14111"/>
    </source>
</evidence>
<feature type="domain" description="DUF4283" evidence="1">
    <location>
        <begin position="30"/>
        <end position="108"/>
    </location>
</feature>
<dbReference type="InterPro" id="IPR040256">
    <property type="entry name" value="At4g02000-like"/>
</dbReference>
<evidence type="ECO:0000313" key="3">
    <source>
        <dbReference type="Proteomes" id="UP000265520"/>
    </source>
</evidence>
<accession>A0A392NZN8</accession>
<organism evidence="2 3">
    <name type="scientific">Trifolium medium</name>
    <dbReference type="NCBI Taxonomy" id="97028"/>
    <lineage>
        <taxon>Eukaryota</taxon>
        <taxon>Viridiplantae</taxon>
        <taxon>Streptophyta</taxon>
        <taxon>Embryophyta</taxon>
        <taxon>Tracheophyta</taxon>
        <taxon>Spermatophyta</taxon>
        <taxon>Magnoliopsida</taxon>
        <taxon>eudicotyledons</taxon>
        <taxon>Gunneridae</taxon>
        <taxon>Pentapetalae</taxon>
        <taxon>rosids</taxon>
        <taxon>fabids</taxon>
        <taxon>Fabales</taxon>
        <taxon>Fabaceae</taxon>
        <taxon>Papilionoideae</taxon>
        <taxon>50 kb inversion clade</taxon>
        <taxon>NPAAA clade</taxon>
        <taxon>Hologalegina</taxon>
        <taxon>IRL clade</taxon>
        <taxon>Trifolieae</taxon>
        <taxon>Trifolium</taxon>
    </lineage>
</organism>
<sequence>MERLNLDDVEDEIEIPEEEIRTGDAFDPALCLVGRFLTNRPVRAHMVKGHMSDVWTPVRGVAIREVKAGIFMFRFFHHLDVQKVLKGGPWFFNKHMLILGPMGRGEEPEHVPLYTVPFWVQVHNLPAGYMSKTVGQNVGNYIGEFLEYDEKNTSDFWRKFMRIRVMVDVRRPLATLRTLVTNCTQSTLMTASESGVQN</sequence>
<dbReference type="InterPro" id="IPR025558">
    <property type="entry name" value="DUF4283"/>
</dbReference>
<dbReference type="Proteomes" id="UP000265520">
    <property type="component" value="Unassembled WGS sequence"/>
</dbReference>
<protein>
    <submittedName>
        <fullName evidence="2">DUF4283 domain protein</fullName>
    </submittedName>
</protein>
<dbReference type="EMBL" id="LXQA010056013">
    <property type="protein sequence ID" value="MCI04629.1"/>
    <property type="molecule type" value="Genomic_DNA"/>
</dbReference>
<comment type="caution">
    <text evidence="2">The sequence shown here is derived from an EMBL/GenBank/DDBJ whole genome shotgun (WGS) entry which is preliminary data.</text>
</comment>
<proteinExistence type="predicted"/>
<reference evidence="2 3" key="1">
    <citation type="journal article" date="2018" name="Front. Plant Sci.">
        <title>Red Clover (Trifolium pratense) and Zigzag Clover (T. medium) - A Picture of Genomic Similarities and Differences.</title>
        <authorList>
            <person name="Dluhosova J."/>
            <person name="Istvanek J."/>
            <person name="Nedelnik J."/>
            <person name="Repkova J."/>
        </authorList>
    </citation>
    <scope>NUCLEOTIDE SEQUENCE [LARGE SCALE GENOMIC DNA]</scope>
    <source>
        <strain evidence="3">cv. 10/8</strain>
        <tissue evidence="2">Leaf</tissue>
    </source>
</reference>
<keyword evidence="3" id="KW-1185">Reference proteome</keyword>
<dbReference type="PANTHER" id="PTHR31286:SF153">
    <property type="entry name" value="DUF4283 DOMAIN PROTEIN"/>
    <property type="match status" value="1"/>
</dbReference>
<dbReference type="PANTHER" id="PTHR31286">
    <property type="entry name" value="GLYCINE-RICH CELL WALL STRUCTURAL PROTEIN 1.8-LIKE"/>
    <property type="match status" value="1"/>
</dbReference>
<name>A0A392NZN8_9FABA</name>
<evidence type="ECO:0000313" key="2">
    <source>
        <dbReference type="EMBL" id="MCI04629.1"/>
    </source>
</evidence>